<evidence type="ECO:0000313" key="4">
    <source>
        <dbReference type="Proteomes" id="UP001597042"/>
    </source>
</evidence>
<proteinExistence type="predicted"/>
<dbReference type="Proteomes" id="UP001597042">
    <property type="component" value="Unassembled WGS sequence"/>
</dbReference>
<dbReference type="Gene3D" id="3.40.47.10">
    <property type="match status" value="1"/>
</dbReference>
<keyword evidence="3" id="KW-0012">Acyltransferase</keyword>
<dbReference type="PIRSF" id="PIRSF000429">
    <property type="entry name" value="Ac-CoA_Ac_transf"/>
    <property type="match status" value="1"/>
</dbReference>
<feature type="domain" description="Thiolase C-terminal" evidence="2">
    <location>
        <begin position="250"/>
        <end position="370"/>
    </location>
</feature>
<dbReference type="PANTHER" id="PTHR42870">
    <property type="entry name" value="ACETYL-COA C-ACETYLTRANSFERASE"/>
    <property type="match status" value="1"/>
</dbReference>
<dbReference type="GO" id="GO:0016746">
    <property type="term" value="F:acyltransferase activity"/>
    <property type="evidence" value="ECO:0007669"/>
    <property type="project" value="UniProtKB-KW"/>
</dbReference>
<gene>
    <name evidence="3" type="ORF">ACFQZV_08655</name>
</gene>
<accession>A0ABW2ZRU7</accession>
<name>A0ABW2ZRU7_9MICO</name>
<evidence type="ECO:0000313" key="3">
    <source>
        <dbReference type="EMBL" id="MFD0781368.1"/>
    </source>
</evidence>
<evidence type="ECO:0000259" key="2">
    <source>
        <dbReference type="Pfam" id="PF22691"/>
    </source>
</evidence>
<dbReference type="CDD" id="cd00829">
    <property type="entry name" value="SCP-x_thiolase"/>
    <property type="match status" value="1"/>
</dbReference>
<sequence>MTARLGDLRPVYVAGVGMHPYQRPGATPYVQLGLTAVRGALDDAGITWGKVESTFTGTAMIGMAASRPMLRHLGVNGAPMTQVENASASGSSAFRLACIDVASGISDVSLAIGVDKPARVATGADKSGVPSLSASMVEPFTHFALLADEYMNQYGVTAEQIAAVAVKNLGNAALNPNAQQRTPRTLDEVMGAPAISGVLTRLQCCPVGEGAAAVVVVSDEAIETLGLDRSRCIRVLASAQRSEELYGDKSFDAELTRTTTALALEHAGITADELDLVELHDAFTIEELQYVESMGLSEPGRAAFDLEAGDFAIGGRVAVSASGGLIGAGHPIGPTGIGQIVEVTQQLRGEAGARQHPGARTGLTHMVGLGAVCVVHILQTPEEESSTTA</sequence>
<reference evidence="4" key="1">
    <citation type="journal article" date="2019" name="Int. J. Syst. Evol. Microbiol.">
        <title>The Global Catalogue of Microorganisms (GCM) 10K type strain sequencing project: providing services to taxonomists for standard genome sequencing and annotation.</title>
        <authorList>
            <consortium name="The Broad Institute Genomics Platform"/>
            <consortium name="The Broad Institute Genome Sequencing Center for Infectious Disease"/>
            <person name="Wu L."/>
            <person name="Ma J."/>
        </authorList>
    </citation>
    <scope>NUCLEOTIDE SEQUENCE [LARGE SCALE GENOMIC DNA]</scope>
    <source>
        <strain evidence="4">CCUG 50754</strain>
    </source>
</reference>
<keyword evidence="3" id="KW-0808">Transferase</keyword>
<comment type="caution">
    <text evidence="3">The sequence shown here is derived from an EMBL/GenBank/DDBJ whole genome shotgun (WGS) entry which is preliminary data.</text>
</comment>
<dbReference type="PANTHER" id="PTHR42870:SF1">
    <property type="entry name" value="NON-SPECIFIC LIPID-TRANSFER PROTEIN-LIKE 2"/>
    <property type="match status" value="1"/>
</dbReference>
<dbReference type="EMBL" id="JBHTIM010000001">
    <property type="protein sequence ID" value="MFD0781368.1"/>
    <property type="molecule type" value="Genomic_DNA"/>
</dbReference>
<dbReference type="Pfam" id="PF00108">
    <property type="entry name" value="Thiolase_N"/>
    <property type="match status" value="1"/>
</dbReference>
<dbReference type="EC" id="2.3.1.-" evidence="3"/>
<organism evidence="3 4">
    <name type="scientific">Microbacterium koreense</name>
    <dbReference type="NCBI Taxonomy" id="323761"/>
    <lineage>
        <taxon>Bacteria</taxon>
        <taxon>Bacillati</taxon>
        <taxon>Actinomycetota</taxon>
        <taxon>Actinomycetes</taxon>
        <taxon>Micrococcales</taxon>
        <taxon>Microbacteriaceae</taxon>
        <taxon>Microbacterium</taxon>
    </lineage>
</organism>
<evidence type="ECO:0000259" key="1">
    <source>
        <dbReference type="Pfam" id="PF00108"/>
    </source>
</evidence>
<dbReference type="Pfam" id="PF22691">
    <property type="entry name" value="Thiolase_C_1"/>
    <property type="match status" value="1"/>
</dbReference>
<dbReference type="InterPro" id="IPR020616">
    <property type="entry name" value="Thiolase_N"/>
</dbReference>
<keyword evidence="4" id="KW-1185">Reference proteome</keyword>
<dbReference type="InterPro" id="IPR055140">
    <property type="entry name" value="Thiolase_C_2"/>
</dbReference>
<dbReference type="RefSeq" id="WP_378752812.1">
    <property type="nucleotide sequence ID" value="NZ_JBHSSV010000011.1"/>
</dbReference>
<feature type="domain" description="Thiolase N-terminal" evidence="1">
    <location>
        <begin position="27"/>
        <end position="179"/>
    </location>
</feature>
<dbReference type="InterPro" id="IPR016039">
    <property type="entry name" value="Thiolase-like"/>
</dbReference>
<protein>
    <submittedName>
        <fullName evidence="3">Thiolase family protein</fullName>
        <ecNumber evidence="3">2.3.1.-</ecNumber>
    </submittedName>
</protein>
<dbReference type="InterPro" id="IPR002155">
    <property type="entry name" value="Thiolase"/>
</dbReference>
<dbReference type="SUPFAM" id="SSF53901">
    <property type="entry name" value="Thiolase-like"/>
    <property type="match status" value="2"/>
</dbReference>